<dbReference type="InterPro" id="IPR000340">
    <property type="entry name" value="Dual-sp_phosphatase_cat-dom"/>
</dbReference>
<dbReference type="GO" id="GO:0019203">
    <property type="term" value="F:carbohydrate phosphatase activity"/>
    <property type="evidence" value="ECO:0007669"/>
    <property type="project" value="TreeGrafter"/>
</dbReference>
<dbReference type="PANTHER" id="PTHR46642">
    <property type="entry name" value="DUAL SPECIFICITY PHOSPHATASE, SUBGROUP, CATALYTIC DOMAIN"/>
    <property type="match status" value="1"/>
</dbReference>
<organism evidence="3 4">
    <name type="scientific">Arenicella chitinivorans</name>
    <dbReference type="NCBI Taxonomy" id="1329800"/>
    <lineage>
        <taxon>Bacteria</taxon>
        <taxon>Pseudomonadati</taxon>
        <taxon>Pseudomonadota</taxon>
        <taxon>Gammaproteobacteria</taxon>
        <taxon>Arenicellales</taxon>
        <taxon>Arenicellaceae</taxon>
        <taxon>Arenicella</taxon>
    </lineage>
</organism>
<dbReference type="GO" id="GO:2001070">
    <property type="term" value="F:starch binding"/>
    <property type="evidence" value="ECO:0007669"/>
    <property type="project" value="TreeGrafter"/>
</dbReference>
<dbReference type="Gene3D" id="3.90.190.10">
    <property type="entry name" value="Protein tyrosine phosphatase superfamily"/>
    <property type="match status" value="1"/>
</dbReference>
<dbReference type="AlphaFoldDB" id="A0A918S158"/>
<dbReference type="SUPFAM" id="SSF52799">
    <property type="entry name" value="(Phosphotyrosine protein) phosphatases II"/>
    <property type="match status" value="1"/>
</dbReference>
<dbReference type="SMART" id="SM00195">
    <property type="entry name" value="DSPc"/>
    <property type="match status" value="1"/>
</dbReference>
<dbReference type="GO" id="GO:0005983">
    <property type="term" value="P:starch catabolic process"/>
    <property type="evidence" value="ECO:0007669"/>
    <property type="project" value="TreeGrafter"/>
</dbReference>
<dbReference type="Proteomes" id="UP000614811">
    <property type="component" value="Unassembled WGS sequence"/>
</dbReference>
<dbReference type="PANTHER" id="PTHR46642:SF8">
    <property type="entry name" value="DUAL SPECIFICITY PROTEIN PHOSPHATASE FAMILY PROTEIN"/>
    <property type="match status" value="1"/>
</dbReference>
<gene>
    <name evidence="3" type="ORF">GCM10008090_32220</name>
</gene>
<dbReference type="PROSITE" id="PS50054">
    <property type="entry name" value="TYR_PHOSPHATASE_DUAL"/>
    <property type="match status" value="1"/>
</dbReference>
<accession>A0A918S158</accession>
<dbReference type="EMBL" id="BMXA01000008">
    <property type="protein sequence ID" value="GHA19977.1"/>
    <property type="molecule type" value="Genomic_DNA"/>
</dbReference>
<evidence type="ECO:0000259" key="1">
    <source>
        <dbReference type="PROSITE" id="PS50054"/>
    </source>
</evidence>
<comment type="caution">
    <text evidence="3">The sequence shown here is derived from an EMBL/GenBank/DDBJ whole genome shotgun (WGS) entry which is preliminary data.</text>
</comment>
<feature type="domain" description="Tyrosine specific protein phosphatases" evidence="2">
    <location>
        <begin position="79"/>
        <end position="137"/>
    </location>
</feature>
<keyword evidence="4" id="KW-1185">Reference proteome</keyword>
<dbReference type="RefSeq" id="WP_189402738.1">
    <property type="nucleotide sequence ID" value="NZ_BMXA01000008.1"/>
</dbReference>
<reference evidence="3" key="2">
    <citation type="submission" date="2020-09" db="EMBL/GenBank/DDBJ databases">
        <authorList>
            <person name="Sun Q."/>
            <person name="Kim S."/>
        </authorList>
    </citation>
    <scope>NUCLEOTIDE SEQUENCE</scope>
    <source>
        <strain evidence="3">KCTC 12711</strain>
    </source>
</reference>
<evidence type="ECO:0000259" key="2">
    <source>
        <dbReference type="PROSITE" id="PS50056"/>
    </source>
</evidence>
<protein>
    <recommendedName>
        <fullName evidence="5">Tyrosine specific protein phosphatases domain-containing protein</fullName>
    </recommendedName>
</protein>
<feature type="domain" description="Tyrosine-protein phosphatase" evidence="1">
    <location>
        <begin position="3"/>
        <end position="156"/>
    </location>
</feature>
<sequence length="156" mass="17696">MINFGRIEADIFVGSAPQNSVDIARLKNMKITAVLSLQSDADFKVHRIDWRKLQSAYQYNDITVQRFPIIDFDETDLGNRLAEPVRALNTFMSVGHRVYVHCNAGVCRAPATVLGYLVHYRGMSIEQGLDYIRRNRPQANPYIRAVQQGVRELGDG</sequence>
<dbReference type="InterPro" id="IPR029021">
    <property type="entry name" value="Prot-tyrosine_phosphatase-like"/>
</dbReference>
<dbReference type="InterPro" id="IPR052832">
    <property type="entry name" value="Starch-Glucan_Phosphatase"/>
</dbReference>
<name>A0A918S158_9GAMM</name>
<proteinExistence type="predicted"/>
<reference evidence="3" key="1">
    <citation type="journal article" date="2014" name="Int. J. Syst. Evol. Microbiol.">
        <title>Complete genome sequence of Corynebacterium casei LMG S-19264T (=DSM 44701T), isolated from a smear-ripened cheese.</title>
        <authorList>
            <consortium name="US DOE Joint Genome Institute (JGI-PGF)"/>
            <person name="Walter F."/>
            <person name="Albersmeier A."/>
            <person name="Kalinowski J."/>
            <person name="Ruckert C."/>
        </authorList>
    </citation>
    <scope>NUCLEOTIDE SEQUENCE</scope>
    <source>
        <strain evidence="3">KCTC 12711</strain>
    </source>
</reference>
<evidence type="ECO:0000313" key="3">
    <source>
        <dbReference type="EMBL" id="GHA19977.1"/>
    </source>
</evidence>
<evidence type="ECO:0000313" key="4">
    <source>
        <dbReference type="Proteomes" id="UP000614811"/>
    </source>
</evidence>
<dbReference type="Pfam" id="PF00782">
    <property type="entry name" value="DSPc"/>
    <property type="match status" value="1"/>
</dbReference>
<dbReference type="InterPro" id="IPR000387">
    <property type="entry name" value="Tyr_Pase_dom"/>
</dbReference>
<evidence type="ECO:0008006" key="5">
    <source>
        <dbReference type="Google" id="ProtNLM"/>
    </source>
</evidence>
<dbReference type="PROSITE" id="PS50056">
    <property type="entry name" value="TYR_PHOSPHATASE_2"/>
    <property type="match status" value="1"/>
</dbReference>
<dbReference type="InterPro" id="IPR020422">
    <property type="entry name" value="TYR_PHOSPHATASE_DUAL_dom"/>
</dbReference>